<dbReference type="SMART" id="SM00409">
    <property type="entry name" value="IG"/>
    <property type="match status" value="1"/>
</dbReference>
<evidence type="ECO:0000259" key="12">
    <source>
        <dbReference type="PROSITE" id="PS50835"/>
    </source>
</evidence>
<evidence type="ECO:0000256" key="2">
    <source>
        <dbReference type="ARBA" id="ARBA00022475"/>
    </source>
</evidence>
<evidence type="ECO:0000256" key="7">
    <source>
        <dbReference type="ARBA" id="ARBA00023157"/>
    </source>
</evidence>
<keyword evidence="14" id="KW-1185">Reference proteome</keyword>
<reference evidence="13" key="1">
    <citation type="submission" date="2025-08" db="UniProtKB">
        <authorList>
            <consortium name="Ensembl"/>
        </authorList>
    </citation>
    <scope>IDENTIFICATION</scope>
</reference>
<evidence type="ECO:0000256" key="4">
    <source>
        <dbReference type="ARBA" id="ARBA00022729"/>
    </source>
</evidence>
<keyword evidence="6 11" id="KW-0472">Membrane</keyword>
<dbReference type="GO" id="GO:0031295">
    <property type="term" value="P:T cell costimulation"/>
    <property type="evidence" value="ECO:0007669"/>
    <property type="project" value="TreeGrafter"/>
</dbReference>
<dbReference type="Pfam" id="PF07686">
    <property type="entry name" value="V-set"/>
    <property type="match status" value="1"/>
</dbReference>
<name>A0A7M4E926_CROPO</name>
<dbReference type="AlphaFoldDB" id="A0A7M4E926"/>
<evidence type="ECO:0000256" key="8">
    <source>
        <dbReference type="ARBA" id="ARBA00023170"/>
    </source>
</evidence>
<keyword evidence="3 11" id="KW-0812">Transmembrane</keyword>
<protein>
    <submittedName>
        <fullName evidence="13">Programmed cell death 1 ligand 1-like</fullName>
    </submittedName>
</protein>
<dbReference type="OMA" id="YCCMISY"/>
<dbReference type="InterPro" id="IPR007110">
    <property type="entry name" value="Ig-like_dom"/>
</dbReference>
<dbReference type="Proteomes" id="UP000594220">
    <property type="component" value="Unplaced"/>
</dbReference>
<accession>A0A7M4E926</accession>
<dbReference type="Pfam" id="PF22705">
    <property type="entry name" value="C2-set_3"/>
    <property type="match status" value="1"/>
</dbReference>
<evidence type="ECO:0000313" key="14">
    <source>
        <dbReference type="Proteomes" id="UP000594220"/>
    </source>
</evidence>
<dbReference type="InterPro" id="IPR003599">
    <property type="entry name" value="Ig_sub"/>
</dbReference>
<reference evidence="13" key="2">
    <citation type="submission" date="2025-09" db="UniProtKB">
        <authorList>
            <consortium name="Ensembl"/>
        </authorList>
    </citation>
    <scope>IDENTIFICATION</scope>
</reference>
<keyword evidence="9" id="KW-0325">Glycoprotein</keyword>
<organism evidence="13 14">
    <name type="scientific">Crocodylus porosus</name>
    <name type="common">Saltwater crocodile</name>
    <name type="synonym">Estuarine crocodile</name>
    <dbReference type="NCBI Taxonomy" id="8502"/>
    <lineage>
        <taxon>Eukaryota</taxon>
        <taxon>Metazoa</taxon>
        <taxon>Chordata</taxon>
        <taxon>Craniata</taxon>
        <taxon>Vertebrata</taxon>
        <taxon>Euteleostomi</taxon>
        <taxon>Archelosauria</taxon>
        <taxon>Archosauria</taxon>
        <taxon>Crocodylia</taxon>
        <taxon>Longirostres</taxon>
        <taxon>Crocodylidae</taxon>
        <taxon>Crocodylus</taxon>
    </lineage>
</organism>
<dbReference type="Ensembl" id="ENSCPRT00005007140.1">
    <property type="protein sequence ID" value="ENSCPRP00005006094.1"/>
    <property type="gene ID" value="ENSCPRG00005004356.1"/>
</dbReference>
<keyword evidence="4" id="KW-0732">Signal</keyword>
<dbReference type="InterPro" id="IPR036179">
    <property type="entry name" value="Ig-like_dom_sf"/>
</dbReference>
<dbReference type="GO" id="GO:0042130">
    <property type="term" value="P:negative regulation of T cell proliferation"/>
    <property type="evidence" value="ECO:0007669"/>
    <property type="project" value="TreeGrafter"/>
</dbReference>
<comment type="subcellular location">
    <subcellularLocation>
        <location evidence="1">Cell membrane</location>
        <topology evidence="1">Single-pass type I membrane protein</topology>
    </subcellularLocation>
</comment>
<dbReference type="FunFam" id="2.60.40.10:FF:001912">
    <property type="entry name" value="CD274 molecule"/>
    <property type="match status" value="1"/>
</dbReference>
<keyword evidence="8" id="KW-0675">Receptor</keyword>
<feature type="domain" description="Ig-like" evidence="12">
    <location>
        <begin position="144"/>
        <end position="240"/>
    </location>
</feature>
<evidence type="ECO:0000256" key="5">
    <source>
        <dbReference type="ARBA" id="ARBA00022989"/>
    </source>
</evidence>
<dbReference type="InterPro" id="IPR051713">
    <property type="entry name" value="T-cell_Activation_Regulation"/>
</dbReference>
<evidence type="ECO:0000256" key="3">
    <source>
        <dbReference type="ARBA" id="ARBA00022692"/>
    </source>
</evidence>
<proteinExistence type="predicted"/>
<dbReference type="PANTHER" id="PTHR25466:SF3">
    <property type="entry name" value="PROGRAMMED CELL DEATH 1 LIGAND 1"/>
    <property type="match status" value="1"/>
</dbReference>
<dbReference type="InterPro" id="IPR013783">
    <property type="entry name" value="Ig-like_fold"/>
</dbReference>
<dbReference type="PANTHER" id="PTHR25466">
    <property type="entry name" value="T-LYMPHOCYTE ACTIVATION ANTIGEN"/>
    <property type="match status" value="1"/>
</dbReference>
<dbReference type="InterPro" id="IPR013106">
    <property type="entry name" value="Ig_V-set"/>
</dbReference>
<dbReference type="GO" id="GO:0071222">
    <property type="term" value="P:cellular response to lipopolysaccharide"/>
    <property type="evidence" value="ECO:0007669"/>
    <property type="project" value="TreeGrafter"/>
</dbReference>
<dbReference type="GO" id="GO:0007166">
    <property type="term" value="P:cell surface receptor signaling pathway"/>
    <property type="evidence" value="ECO:0007669"/>
    <property type="project" value="TreeGrafter"/>
</dbReference>
<dbReference type="SUPFAM" id="SSF48726">
    <property type="entry name" value="Immunoglobulin"/>
    <property type="match status" value="2"/>
</dbReference>
<feature type="transmembrane region" description="Helical" evidence="11">
    <location>
        <begin position="250"/>
        <end position="268"/>
    </location>
</feature>
<dbReference type="GO" id="GO:0042102">
    <property type="term" value="P:positive regulation of T cell proliferation"/>
    <property type="evidence" value="ECO:0007669"/>
    <property type="project" value="TreeGrafter"/>
</dbReference>
<dbReference type="Gene3D" id="2.60.40.10">
    <property type="entry name" value="Immunoglobulins"/>
    <property type="match status" value="2"/>
</dbReference>
<dbReference type="InterPro" id="IPR053896">
    <property type="entry name" value="BTN3A2-like_Ig-C"/>
</dbReference>
<evidence type="ECO:0000256" key="10">
    <source>
        <dbReference type="ARBA" id="ARBA00023319"/>
    </source>
</evidence>
<keyword evidence="10" id="KW-0393">Immunoglobulin domain</keyword>
<keyword evidence="2" id="KW-1003">Cell membrane</keyword>
<keyword evidence="5 11" id="KW-1133">Transmembrane helix</keyword>
<keyword evidence="7" id="KW-1015">Disulfide bond</keyword>
<evidence type="ECO:0000256" key="9">
    <source>
        <dbReference type="ARBA" id="ARBA00023180"/>
    </source>
</evidence>
<evidence type="ECO:0000256" key="11">
    <source>
        <dbReference type="SAM" id="Phobius"/>
    </source>
</evidence>
<gene>
    <name evidence="13" type="primary">LOC109323681</name>
</gene>
<sequence>MGEPTLEYYIHNQKTKFTSEFCFSALFVVDVPQTLYVVDYGSNVTMECRFPVNDHLELKDLSIIWEKQEQNTKEVYKLHKGNEDFTTQHSDFSGRIKLLQENLKLGQSLLQISNVMFTDAGNYLCLIGYRGADYKKVTLKVRAPYRNITKKTVHIQSSRGHKQKVLTCKSEGYPKAEVIWQNGDYHDLSNKANTSYETGTNQLCHVTSTLTVDTRTNETFRCIFWNKQLQQNTTAVFNISGYDEDNSRHHWLIGGAAFVLVLLLLFGIKKAKEYKYSRTCTENSLPDVTDVRIEET</sequence>
<dbReference type="GO" id="GO:0006955">
    <property type="term" value="P:immune response"/>
    <property type="evidence" value="ECO:0007669"/>
    <property type="project" value="TreeGrafter"/>
</dbReference>
<dbReference type="GeneTree" id="ENSGT00940000161373"/>
<evidence type="ECO:0000313" key="13">
    <source>
        <dbReference type="Ensembl" id="ENSCPRP00005006094.1"/>
    </source>
</evidence>
<dbReference type="PROSITE" id="PS50835">
    <property type="entry name" value="IG_LIKE"/>
    <property type="match status" value="2"/>
</dbReference>
<evidence type="ECO:0000256" key="1">
    <source>
        <dbReference type="ARBA" id="ARBA00004251"/>
    </source>
</evidence>
<feature type="domain" description="Ig-like" evidence="12">
    <location>
        <begin position="41"/>
        <end position="138"/>
    </location>
</feature>
<evidence type="ECO:0000256" key="6">
    <source>
        <dbReference type="ARBA" id="ARBA00023136"/>
    </source>
</evidence>
<dbReference type="GO" id="GO:0009897">
    <property type="term" value="C:external side of plasma membrane"/>
    <property type="evidence" value="ECO:0007669"/>
    <property type="project" value="TreeGrafter"/>
</dbReference>